<organism evidence="1 2">
    <name type="scientific">Mucilaginibacter gossypii</name>
    <dbReference type="NCBI Taxonomy" id="551996"/>
    <lineage>
        <taxon>Bacteria</taxon>
        <taxon>Pseudomonadati</taxon>
        <taxon>Bacteroidota</taxon>
        <taxon>Sphingobacteriia</taxon>
        <taxon>Sphingobacteriales</taxon>
        <taxon>Sphingobacteriaceae</taxon>
        <taxon>Mucilaginibacter</taxon>
    </lineage>
</organism>
<accession>A0A1G8MQ29</accession>
<sequence length="160" mass="18220">MKVFFLLIIAQLLCNCNSNTKSKTDMGSVHKVRYNSASMTYQEKLKSCKADYPFVRWREAFNEGFEQYTEENCNRFKLIFDNLISDLIRLGEHSQSAEKVNAFKKAVLTLNNLSAEDDSLIETGEREDLCALVDQITIACGLNPKDFGGGEGLASEWREW</sequence>
<name>A0A1G8MQ29_9SPHI</name>
<reference evidence="2" key="1">
    <citation type="submission" date="2016-10" db="EMBL/GenBank/DDBJ databases">
        <authorList>
            <person name="Varghese N."/>
            <person name="Submissions S."/>
        </authorList>
    </citation>
    <scope>NUCLEOTIDE SEQUENCE [LARGE SCALE GENOMIC DNA]</scope>
    <source>
        <strain evidence="2">Gh-67</strain>
    </source>
</reference>
<dbReference type="Proteomes" id="UP000199705">
    <property type="component" value="Unassembled WGS sequence"/>
</dbReference>
<proteinExistence type="predicted"/>
<gene>
    <name evidence="1" type="ORF">SAMN05192573_12838</name>
</gene>
<evidence type="ECO:0000313" key="1">
    <source>
        <dbReference type="EMBL" id="SDI70022.1"/>
    </source>
</evidence>
<evidence type="ECO:0000313" key="2">
    <source>
        <dbReference type="Proteomes" id="UP000199705"/>
    </source>
</evidence>
<keyword evidence="2" id="KW-1185">Reference proteome</keyword>
<protein>
    <submittedName>
        <fullName evidence="1">Uncharacterized protein</fullName>
    </submittedName>
</protein>
<dbReference type="EMBL" id="FNCG01000028">
    <property type="protein sequence ID" value="SDI70022.1"/>
    <property type="molecule type" value="Genomic_DNA"/>
</dbReference>
<dbReference type="AlphaFoldDB" id="A0A1G8MQ29"/>